<dbReference type="NCBIfam" id="TIGR00526">
    <property type="entry name" value="folB_dom"/>
    <property type="match status" value="1"/>
</dbReference>
<reference evidence="9" key="1">
    <citation type="journal article" date="2019" name="Int. J. Syst. Evol. Microbiol.">
        <title>The Global Catalogue of Microorganisms (GCM) 10K type strain sequencing project: providing services to taxonomists for standard genome sequencing and annotation.</title>
        <authorList>
            <consortium name="The Broad Institute Genomics Platform"/>
            <consortium name="The Broad Institute Genome Sequencing Center for Infectious Disease"/>
            <person name="Wu L."/>
            <person name="Ma J."/>
        </authorList>
    </citation>
    <scope>NUCLEOTIDE SEQUENCE [LARGE SCALE GENOMIC DNA]</scope>
    <source>
        <strain evidence="9">NBRC 103166</strain>
    </source>
</reference>
<dbReference type="Gene3D" id="3.30.1130.10">
    <property type="match status" value="1"/>
</dbReference>
<protein>
    <recommendedName>
        <fullName evidence="6">7,8-dihydroneopterin aldolase</fullName>
        <ecNumber evidence="6">4.1.2.25</ecNumber>
    </recommendedName>
</protein>
<organism evidence="8 9">
    <name type="scientific">Psychromonas marina</name>
    <dbReference type="NCBI Taxonomy" id="88364"/>
    <lineage>
        <taxon>Bacteria</taxon>
        <taxon>Pseudomonadati</taxon>
        <taxon>Pseudomonadota</taxon>
        <taxon>Gammaproteobacteria</taxon>
        <taxon>Alteromonadales</taxon>
        <taxon>Psychromonadaceae</taxon>
        <taxon>Psychromonas</taxon>
    </lineage>
</organism>
<evidence type="ECO:0000313" key="8">
    <source>
        <dbReference type="EMBL" id="GLS90868.1"/>
    </source>
</evidence>
<evidence type="ECO:0000256" key="4">
    <source>
        <dbReference type="ARBA" id="ARBA00022909"/>
    </source>
</evidence>
<name>A0ABQ6E136_9GAMM</name>
<dbReference type="EMBL" id="BSPQ01000005">
    <property type="protein sequence ID" value="GLS90868.1"/>
    <property type="molecule type" value="Genomic_DNA"/>
</dbReference>
<sequence length="117" mass="13458">MDIVFIKQLEVITTIGVYEWEKSLQQKLYFDLEMAFDNRPAAVNDDINLALNYFSVSEVVNQFAQQHQFELIETMAERVAALIMEQFSVPWIKLTLHKPGALPKAQSLGVQIERGTR</sequence>
<dbReference type="InterPro" id="IPR006157">
    <property type="entry name" value="FolB_dom"/>
</dbReference>
<dbReference type="NCBIfam" id="TIGR00525">
    <property type="entry name" value="folB"/>
    <property type="match status" value="1"/>
</dbReference>
<keyword evidence="5 6" id="KW-0456">Lyase</keyword>
<dbReference type="InterPro" id="IPR043133">
    <property type="entry name" value="GTP-CH-I_C/QueF"/>
</dbReference>
<keyword evidence="9" id="KW-1185">Reference proteome</keyword>
<evidence type="ECO:0000256" key="1">
    <source>
        <dbReference type="ARBA" id="ARBA00001353"/>
    </source>
</evidence>
<evidence type="ECO:0000259" key="7">
    <source>
        <dbReference type="SMART" id="SM00905"/>
    </source>
</evidence>
<comment type="catalytic activity">
    <reaction evidence="1 6">
        <text>7,8-dihydroneopterin = 6-hydroxymethyl-7,8-dihydropterin + glycolaldehyde</text>
        <dbReference type="Rhea" id="RHEA:10540"/>
        <dbReference type="ChEBI" id="CHEBI:17001"/>
        <dbReference type="ChEBI" id="CHEBI:17071"/>
        <dbReference type="ChEBI" id="CHEBI:44841"/>
        <dbReference type="EC" id="4.1.2.25"/>
    </reaction>
</comment>
<dbReference type="SMART" id="SM00905">
    <property type="entry name" value="FolB"/>
    <property type="match status" value="1"/>
</dbReference>
<accession>A0ABQ6E136</accession>
<feature type="domain" description="Dihydroneopterin aldolase/epimerase" evidence="7">
    <location>
        <begin position="4"/>
        <end position="114"/>
    </location>
</feature>
<evidence type="ECO:0000256" key="2">
    <source>
        <dbReference type="ARBA" id="ARBA00005013"/>
    </source>
</evidence>
<dbReference type="PANTHER" id="PTHR42844:SF1">
    <property type="entry name" value="DIHYDRONEOPTERIN ALDOLASE 1-RELATED"/>
    <property type="match status" value="1"/>
</dbReference>
<dbReference type="Proteomes" id="UP001157353">
    <property type="component" value="Unassembled WGS sequence"/>
</dbReference>
<dbReference type="PANTHER" id="PTHR42844">
    <property type="entry name" value="DIHYDRONEOPTERIN ALDOLASE 1-RELATED"/>
    <property type="match status" value="1"/>
</dbReference>
<gene>
    <name evidence="8" type="primary">folB</name>
    <name evidence="8" type="ORF">GCM10007916_19350</name>
</gene>
<dbReference type="EC" id="4.1.2.25" evidence="6"/>
<evidence type="ECO:0000256" key="6">
    <source>
        <dbReference type="RuleBase" id="RU362079"/>
    </source>
</evidence>
<dbReference type="CDD" id="cd00534">
    <property type="entry name" value="DHNA_DHNTPE"/>
    <property type="match status" value="1"/>
</dbReference>
<evidence type="ECO:0000256" key="5">
    <source>
        <dbReference type="ARBA" id="ARBA00023239"/>
    </source>
</evidence>
<evidence type="ECO:0000313" key="9">
    <source>
        <dbReference type="Proteomes" id="UP001157353"/>
    </source>
</evidence>
<proteinExistence type="inferred from homology"/>
<dbReference type="RefSeq" id="WP_284203982.1">
    <property type="nucleotide sequence ID" value="NZ_BSPQ01000005.1"/>
</dbReference>
<dbReference type="Pfam" id="PF02152">
    <property type="entry name" value="FolB"/>
    <property type="match status" value="1"/>
</dbReference>
<comment type="caution">
    <text evidence="8">The sequence shown here is derived from an EMBL/GenBank/DDBJ whole genome shotgun (WGS) entry which is preliminary data.</text>
</comment>
<keyword evidence="4 6" id="KW-0289">Folate biosynthesis</keyword>
<dbReference type="SUPFAM" id="SSF55620">
    <property type="entry name" value="Tetrahydrobiopterin biosynthesis enzymes-like"/>
    <property type="match status" value="1"/>
</dbReference>
<evidence type="ECO:0000256" key="3">
    <source>
        <dbReference type="ARBA" id="ARBA00005708"/>
    </source>
</evidence>
<dbReference type="InterPro" id="IPR006156">
    <property type="entry name" value="Dihydroneopterin_aldolase"/>
</dbReference>
<comment type="similarity">
    <text evidence="3 6">Belongs to the DHNA family.</text>
</comment>
<comment type="pathway">
    <text evidence="2 6">Cofactor biosynthesis; tetrahydrofolate biosynthesis; 2-amino-4-hydroxy-6-hydroxymethyl-7,8-dihydropteridine diphosphate from 7,8-dihydroneopterin triphosphate: step 3/4.</text>
</comment>
<comment type="function">
    <text evidence="6">Catalyzes the conversion of 7,8-dihydroneopterin to 6-hydroxymethyl-7,8-dihydropterin.</text>
</comment>